<gene>
    <name evidence="2" type="ORF">ES332_A06G224200v1</name>
</gene>
<protein>
    <submittedName>
        <fullName evidence="2">Uncharacterized protein</fullName>
    </submittedName>
</protein>
<dbReference type="Proteomes" id="UP000322667">
    <property type="component" value="Chromosome A06"/>
</dbReference>
<evidence type="ECO:0000256" key="1">
    <source>
        <dbReference type="SAM" id="SignalP"/>
    </source>
</evidence>
<dbReference type="AlphaFoldDB" id="A0A5D2Q7Y1"/>
<sequence length="73" mass="8057">MVSVITNCGSRVVLVLAIMTTKLATSIEAVKFKCILKCNFWKCALVLGDEKLPCVFSCYDRCGHKVPPKPPQL</sequence>
<keyword evidence="1" id="KW-0732">Signal</keyword>
<dbReference type="EMBL" id="CM017615">
    <property type="protein sequence ID" value="TYI24293.1"/>
    <property type="molecule type" value="Genomic_DNA"/>
</dbReference>
<accession>A0A5D2Q7Y1</accession>
<feature type="chain" id="PRO_5023146331" evidence="1">
    <location>
        <begin position="25"/>
        <end position="73"/>
    </location>
</feature>
<evidence type="ECO:0000313" key="3">
    <source>
        <dbReference type="Proteomes" id="UP000322667"/>
    </source>
</evidence>
<proteinExistence type="predicted"/>
<keyword evidence="3" id="KW-1185">Reference proteome</keyword>
<name>A0A5D2Q7Y1_GOSTO</name>
<feature type="signal peptide" evidence="1">
    <location>
        <begin position="1"/>
        <end position="24"/>
    </location>
</feature>
<reference evidence="2 3" key="1">
    <citation type="submission" date="2019-07" db="EMBL/GenBank/DDBJ databases">
        <title>WGS assembly of Gossypium tomentosum.</title>
        <authorList>
            <person name="Chen Z.J."/>
            <person name="Sreedasyam A."/>
            <person name="Ando A."/>
            <person name="Song Q."/>
            <person name="De L."/>
            <person name="Hulse-Kemp A."/>
            <person name="Ding M."/>
            <person name="Ye W."/>
            <person name="Kirkbride R."/>
            <person name="Jenkins J."/>
            <person name="Plott C."/>
            <person name="Lovell J."/>
            <person name="Lin Y.-M."/>
            <person name="Vaughn R."/>
            <person name="Liu B."/>
            <person name="Li W."/>
            <person name="Simpson S."/>
            <person name="Scheffler B."/>
            <person name="Saski C."/>
            <person name="Grover C."/>
            <person name="Hu G."/>
            <person name="Conover J."/>
            <person name="Carlson J."/>
            <person name="Shu S."/>
            <person name="Boston L."/>
            <person name="Williams M."/>
            <person name="Peterson D."/>
            <person name="Mcgee K."/>
            <person name="Jones D."/>
            <person name="Wendel J."/>
            <person name="Stelly D."/>
            <person name="Grimwood J."/>
            <person name="Schmutz J."/>
        </authorList>
    </citation>
    <scope>NUCLEOTIDE SEQUENCE [LARGE SCALE GENOMIC DNA]</scope>
    <source>
        <strain evidence="2">7179.01</strain>
    </source>
</reference>
<organism evidence="2 3">
    <name type="scientific">Gossypium tomentosum</name>
    <name type="common">Hawaiian cotton</name>
    <name type="synonym">Gossypium sandvicense</name>
    <dbReference type="NCBI Taxonomy" id="34277"/>
    <lineage>
        <taxon>Eukaryota</taxon>
        <taxon>Viridiplantae</taxon>
        <taxon>Streptophyta</taxon>
        <taxon>Embryophyta</taxon>
        <taxon>Tracheophyta</taxon>
        <taxon>Spermatophyta</taxon>
        <taxon>Magnoliopsida</taxon>
        <taxon>eudicotyledons</taxon>
        <taxon>Gunneridae</taxon>
        <taxon>Pentapetalae</taxon>
        <taxon>rosids</taxon>
        <taxon>malvids</taxon>
        <taxon>Malvales</taxon>
        <taxon>Malvaceae</taxon>
        <taxon>Malvoideae</taxon>
        <taxon>Gossypium</taxon>
    </lineage>
</organism>
<evidence type="ECO:0000313" key="2">
    <source>
        <dbReference type="EMBL" id="TYI24293.1"/>
    </source>
</evidence>